<accession>A0A318HRF5</accession>
<dbReference type="AlphaFoldDB" id="A0A318HRF5"/>
<dbReference type="Gene3D" id="3.60.21.10">
    <property type="match status" value="1"/>
</dbReference>
<dbReference type="OrthoDB" id="9780884at2"/>
<dbReference type="PANTHER" id="PTHR31302:SF0">
    <property type="entry name" value="TRANSMEMBRANE PROTEIN WITH METALLOPHOSPHOESTERASE DOMAIN"/>
    <property type="match status" value="1"/>
</dbReference>
<evidence type="ECO:0000259" key="2">
    <source>
        <dbReference type="Pfam" id="PF00149"/>
    </source>
</evidence>
<organism evidence="3 4">
    <name type="scientific">Hoylesella shahii DSM 15611 = JCM 12083</name>
    <dbReference type="NCBI Taxonomy" id="1122991"/>
    <lineage>
        <taxon>Bacteria</taxon>
        <taxon>Pseudomonadati</taxon>
        <taxon>Bacteroidota</taxon>
        <taxon>Bacteroidia</taxon>
        <taxon>Bacteroidales</taxon>
        <taxon>Prevotellaceae</taxon>
        <taxon>Hoylesella</taxon>
    </lineage>
</organism>
<feature type="domain" description="Calcineurin-like phosphoesterase" evidence="2">
    <location>
        <begin position="147"/>
        <end position="306"/>
    </location>
</feature>
<feature type="transmembrane region" description="Helical" evidence="1">
    <location>
        <begin position="7"/>
        <end position="24"/>
    </location>
</feature>
<name>A0A318HRF5_9BACT</name>
<comment type="caution">
    <text evidence="3">The sequence shown here is derived from an EMBL/GenBank/DDBJ whole genome shotgun (WGS) entry which is preliminary data.</text>
</comment>
<evidence type="ECO:0000313" key="4">
    <source>
        <dbReference type="Proteomes" id="UP000248314"/>
    </source>
</evidence>
<dbReference type="InterPro" id="IPR051158">
    <property type="entry name" value="Metallophosphoesterase_sf"/>
</dbReference>
<keyword evidence="4" id="KW-1185">Reference proteome</keyword>
<sequence>MKLGMLLFLLIPIIGHVYVFWHVWNIVPLNNWYKAALLVLLSMGVVALIFGFSVGLNIVPFKCATYIYEFGTSSIFVLLYAVMLFLLLDLGRLARLVPKHFLYNSWPGTLAVVGVLVAVFVYGNIHYHHKQRQELNLNTSKNVSKALKVVMVSDLHLGYHNRRAEFARWVDLINAERPDLVLIAGDIIDISIRPLEEENVAEEFRRIKAPIYACLGNHEYMSGEEKAERFYREARINLLRDSVVQVMDLNIVGRDDRTNRRRTSLKALMGKTDPQKYTILLDHQPYHLEEAQRAGVDFQLSGHTHYGQVWPISWIEDAMYEKAYGPLTKGNTRYFVTSGMGIWGGKFRIGTRSEYLVATITKSF</sequence>
<protein>
    <recommendedName>
        <fullName evidence="2">Calcineurin-like phosphoesterase domain-containing protein</fullName>
    </recommendedName>
</protein>
<gene>
    <name evidence="3" type="ORF">EJ73_02256</name>
</gene>
<dbReference type="RefSeq" id="WP_025816831.1">
    <property type="nucleotide sequence ID" value="NZ_BAIZ01000033.1"/>
</dbReference>
<feature type="transmembrane region" description="Helical" evidence="1">
    <location>
        <begin position="66"/>
        <end position="88"/>
    </location>
</feature>
<evidence type="ECO:0000313" key="3">
    <source>
        <dbReference type="EMBL" id="PXX20124.1"/>
    </source>
</evidence>
<evidence type="ECO:0000256" key="1">
    <source>
        <dbReference type="SAM" id="Phobius"/>
    </source>
</evidence>
<dbReference type="EMBL" id="QJJX01000032">
    <property type="protein sequence ID" value="PXX20124.1"/>
    <property type="molecule type" value="Genomic_DNA"/>
</dbReference>
<feature type="transmembrane region" description="Helical" evidence="1">
    <location>
        <begin position="36"/>
        <end position="59"/>
    </location>
</feature>
<dbReference type="SUPFAM" id="SSF56300">
    <property type="entry name" value="Metallo-dependent phosphatases"/>
    <property type="match status" value="1"/>
</dbReference>
<dbReference type="Pfam" id="PF00149">
    <property type="entry name" value="Metallophos"/>
    <property type="match status" value="1"/>
</dbReference>
<dbReference type="Proteomes" id="UP000248314">
    <property type="component" value="Unassembled WGS sequence"/>
</dbReference>
<dbReference type="InterPro" id="IPR004843">
    <property type="entry name" value="Calcineurin-like_PHP"/>
</dbReference>
<dbReference type="PANTHER" id="PTHR31302">
    <property type="entry name" value="TRANSMEMBRANE PROTEIN WITH METALLOPHOSPHOESTERASE DOMAIN-RELATED"/>
    <property type="match status" value="1"/>
</dbReference>
<dbReference type="GO" id="GO:0016787">
    <property type="term" value="F:hydrolase activity"/>
    <property type="evidence" value="ECO:0007669"/>
    <property type="project" value="InterPro"/>
</dbReference>
<keyword evidence="1" id="KW-1133">Transmembrane helix</keyword>
<dbReference type="InterPro" id="IPR029052">
    <property type="entry name" value="Metallo-depent_PP-like"/>
</dbReference>
<proteinExistence type="predicted"/>
<feature type="transmembrane region" description="Helical" evidence="1">
    <location>
        <begin position="108"/>
        <end position="125"/>
    </location>
</feature>
<dbReference type="STRING" id="1122991.GCA_000613445_00980"/>
<keyword evidence="1" id="KW-0472">Membrane</keyword>
<reference evidence="3 4" key="1">
    <citation type="submission" date="2018-05" db="EMBL/GenBank/DDBJ databases">
        <title>Genomic Encyclopedia of Type Strains, Phase I: the one thousand microbial genomes (KMG-I) project.</title>
        <authorList>
            <person name="Kyrpides N."/>
        </authorList>
    </citation>
    <scope>NUCLEOTIDE SEQUENCE [LARGE SCALE GENOMIC DNA]</scope>
    <source>
        <strain evidence="3 4">DSM 15611</strain>
    </source>
</reference>
<keyword evidence="1" id="KW-0812">Transmembrane</keyword>